<dbReference type="EMBL" id="BJWL01000006">
    <property type="protein sequence ID" value="GFY88901.1"/>
    <property type="molecule type" value="Genomic_DNA"/>
</dbReference>
<organism evidence="3 4">
    <name type="scientific">Actinidia rufa</name>
    <dbReference type="NCBI Taxonomy" id="165716"/>
    <lineage>
        <taxon>Eukaryota</taxon>
        <taxon>Viridiplantae</taxon>
        <taxon>Streptophyta</taxon>
        <taxon>Embryophyta</taxon>
        <taxon>Tracheophyta</taxon>
        <taxon>Spermatophyta</taxon>
        <taxon>Magnoliopsida</taxon>
        <taxon>eudicotyledons</taxon>
        <taxon>Gunneridae</taxon>
        <taxon>Pentapetalae</taxon>
        <taxon>asterids</taxon>
        <taxon>Ericales</taxon>
        <taxon>Actinidiaceae</taxon>
        <taxon>Actinidia</taxon>
    </lineage>
</organism>
<evidence type="ECO:0000313" key="3">
    <source>
        <dbReference type="EMBL" id="GFY88901.1"/>
    </source>
</evidence>
<keyword evidence="1" id="KW-0175">Coiled coil</keyword>
<proteinExistence type="predicted"/>
<feature type="compositionally biased region" description="Basic and acidic residues" evidence="2">
    <location>
        <begin position="607"/>
        <end position="625"/>
    </location>
</feature>
<reference evidence="3 4" key="1">
    <citation type="submission" date="2019-07" db="EMBL/GenBank/DDBJ databases">
        <title>De Novo Assembly of kiwifruit Actinidia rufa.</title>
        <authorList>
            <person name="Sugita-Konishi S."/>
            <person name="Sato K."/>
            <person name="Mori E."/>
            <person name="Abe Y."/>
            <person name="Kisaki G."/>
            <person name="Hamano K."/>
            <person name="Suezawa K."/>
            <person name="Otani M."/>
            <person name="Fukuda T."/>
            <person name="Manabe T."/>
            <person name="Gomi K."/>
            <person name="Tabuchi M."/>
            <person name="Akimitsu K."/>
            <person name="Kataoka I."/>
        </authorList>
    </citation>
    <scope>NUCLEOTIDE SEQUENCE [LARGE SCALE GENOMIC DNA]</scope>
    <source>
        <strain evidence="4">cv. Fuchu</strain>
    </source>
</reference>
<feature type="region of interest" description="Disordered" evidence="2">
    <location>
        <begin position="652"/>
        <end position="727"/>
    </location>
</feature>
<feature type="region of interest" description="Disordered" evidence="2">
    <location>
        <begin position="586"/>
        <end position="625"/>
    </location>
</feature>
<evidence type="ECO:0000256" key="1">
    <source>
        <dbReference type="SAM" id="Coils"/>
    </source>
</evidence>
<keyword evidence="4" id="KW-1185">Reference proteome</keyword>
<comment type="caution">
    <text evidence="3">The sequence shown here is derived from an EMBL/GenBank/DDBJ whole genome shotgun (WGS) entry which is preliminary data.</text>
</comment>
<sequence length="1084" mass="120965">MWEYGEAIRATSVAHGAANSVARNRSLAFAPRDVVAGVHLCYHSEIFGEVIPLELIYHKLRITEGGATLSPIRRALYSASLLVALNPMRIEYSICLPNGVWRTGPAPQPCWLDDPSTNNFHLARSSSGFCSSVAFFSSGVSTLGRITSSSRATSCINSAMKLANAWTLNAILGLVCQHSNGMSLEIMSKLFGGDQKCIGEFFDFHMSTTLTIVGEMDRCMEIGETSSRGLVFSISLKSARLIKLDTKGLLRSPNESMVRRGNFLNHDLAGPLKGIQVSNLLGGGLARRLGARSFGRGDLPLLMVSSPLVSLTVTRSVKTMRSINLLWCRWCDGRWWIIGGEWRPSRFAWLVLSKGLLVLGLDIRWLRRRHAQGNKRNQPGRGHPKPLQCEDQTKKNISSAKQSTSALEITRISEVNRKLPFGEDTTIISDVLKVSWSWIPYEDGVFAQAKGSTSPFDEVDDGDLIEIGDINIYGGYMNLKRSPLRDDSSHHEEDPEMAICTPLEKELNVMTQDDLDRLRETYSFPAEIQARIPKEGEVRQEFDQRVLQQRQGVEEEILFYLGRRLGVLLNIAWKYFTLDRERMSFSGGDNAEGKSVDGAIASAGDEGESHHSRDEPCPGDLSRDDSVEYIGTIRKEMRRIFPHLPDLTRLRCSNQTQGCPSSLDQKVEESKGVSSSTKSPQAVNGVVIKEKRPRDEVSDISPSEAKSKGKDALPPPMTKKAKSSTISSATAIKGARLAAAPREGTLANPSNVLGPRASMLGSPSVAKKILEGMILPVYKDKVDKLSLDQATKELKKKIEAVARLKAEVVELKKNEAFAKRKAIEEFKSSNDFQEAVESTTSKYFAWHTSAHSFFLSRRSRLSLSSVLLFSLSKFEVLKLCIPISTGITNSVPYTIENSVSPVGILLVVCTTFTTIGKMDRYTMSSSPVVGTVSKGGDPRDCSRLEQLVNDDLRVYPWNIACDHANTVFFLQKFHQSTPQLFYLLRPDHNVVIWIIGMYGDWRNFFQRLDVLRLFKIIKGHWQLDPPERVRRVSFKSDQRGVKRMELISPNLYFGECRDKHDIYRTTVVNQDPLRIEISDGSRDD</sequence>
<protein>
    <submittedName>
        <fullName evidence="3">Uncharacterized protein</fullName>
    </submittedName>
</protein>
<evidence type="ECO:0000313" key="4">
    <source>
        <dbReference type="Proteomes" id="UP000585474"/>
    </source>
</evidence>
<feature type="coiled-coil region" evidence="1">
    <location>
        <begin position="787"/>
        <end position="821"/>
    </location>
</feature>
<accession>A0A7J0EQY9</accession>
<dbReference type="Proteomes" id="UP000585474">
    <property type="component" value="Unassembled WGS sequence"/>
</dbReference>
<feature type="compositionally biased region" description="Polar residues" evidence="2">
    <location>
        <begin position="672"/>
        <end position="682"/>
    </location>
</feature>
<feature type="region of interest" description="Disordered" evidence="2">
    <location>
        <begin position="372"/>
        <end position="402"/>
    </location>
</feature>
<gene>
    <name evidence="3" type="ORF">Acr_06g0008410</name>
</gene>
<feature type="compositionally biased region" description="Polar residues" evidence="2">
    <location>
        <begin position="652"/>
        <end position="664"/>
    </location>
</feature>
<name>A0A7J0EQY9_9ERIC</name>
<feature type="compositionally biased region" description="Basic and acidic residues" evidence="2">
    <location>
        <begin position="688"/>
        <end position="697"/>
    </location>
</feature>
<evidence type="ECO:0000256" key="2">
    <source>
        <dbReference type="SAM" id="MobiDB-lite"/>
    </source>
</evidence>
<dbReference type="AlphaFoldDB" id="A0A7J0EQY9"/>